<dbReference type="GO" id="GO:0003723">
    <property type="term" value="F:RNA binding"/>
    <property type="evidence" value="ECO:0007669"/>
    <property type="project" value="TreeGrafter"/>
</dbReference>
<name>A0AAN9GMM5_9CAEN</name>
<reference evidence="7 8" key="1">
    <citation type="submission" date="2024-02" db="EMBL/GenBank/DDBJ databases">
        <title>Chromosome-scale genome assembly of the rough periwinkle Littorina saxatilis.</title>
        <authorList>
            <person name="De Jode A."/>
            <person name="Faria R."/>
            <person name="Formenti G."/>
            <person name="Sims Y."/>
            <person name="Smith T.P."/>
            <person name="Tracey A."/>
            <person name="Wood J.M.D."/>
            <person name="Zagrodzka Z.B."/>
            <person name="Johannesson K."/>
            <person name="Butlin R.K."/>
            <person name="Leder E.H."/>
        </authorList>
    </citation>
    <scope>NUCLEOTIDE SEQUENCE [LARGE SCALE GENOMIC DNA]</scope>
    <source>
        <strain evidence="7">Snail1</strain>
        <tissue evidence="7">Muscle</tissue>
    </source>
</reference>
<evidence type="ECO:0000256" key="2">
    <source>
        <dbReference type="ARBA" id="ARBA00006678"/>
    </source>
</evidence>
<keyword evidence="4" id="KW-0271">Exosome</keyword>
<dbReference type="InterPro" id="IPR020568">
    <property type="entry name" value="Ribosomal_Su5_D2-typ_SF"/>
</dbReference>
<proteinExistence type="inferred from homology"/>
<evidence type="ECO:0000313" key="7">
    <source>
        <dbReference type="EMBL" id="KAK7113461.1"/>
    </source>
</evidence>
<dbReference type="Proteomes" id="UP001374579">
    <property type="component" value="Unassembled WGS sequence"/>
</dbReference>
<evidence type="ECO:0000256" key="4">
    <source>
        <dbReference type="ARBA" id="ARBA00022835"/>
    </source>
</evidence>
<dbReference type="InterPro" id="IPR001247">
    <property type="entry name" value="ExoRNase_PH_dom1"/>
</dbReference>
<dbReference type="AlphaFoldDB" id="A0AAN9GMM5"/>
<dbReference type="InterPro" id="IPR027408">
    <property type="entry name" value="PNPase/RNase_PH_dom_sf"/>
</dbReference>
<accession>A0AAN9GMM5</accession>
<dbReference type="GO" id="GO:0034475">
    <property type="term" value="P:U4 snRNA 3'-end processing"/>
    <property type="evidence" value="ECO:0007669"/>
    <property type="project" value="TreeGrafter"/>
</dbReference>
<dbReference type="SUPFAM" id="SSF55666">
    <property type="entry name" value="Ribonuclease PH domain 2-like"/>
    <property type="match status" value="1"/>
</dbReference>
<feature type="domain" description="Exoribonuclease phosphorolytic" evidence="6">
    <location>
        <begin position="16"/>
        <end position="131"/>
    </location>
</feature>
<evidence type="ECO:0000259" key="6">
    <source>
        <dbReference type="Pfam" id="PF01138"/>
    </source>
</evidence>
<keyword evidence="3" id="KW-0698">rRNA processing</keyword>
<keyword evidence="5" id="KW-0539">Nucleus</keyword>
<evidence type="ECO:0000256" key="1">
    <source>
        <dbReference type="ARBA" id="ARBA00004123"/>
    </source>
</evidence>
<dbReference type="GO" id="GO:0000176">
    <property type="term" value="C:nuclear exosome (RNase complex)"/>
    <property type="evidence" value="ECO:0007669"/>
    <property type="project" value="TreeGrafter"/>
</dbReference>
<comment type="subcellular location">
    <subcellularLocation>
        <location evidence="1">Nucleus</location>
    </subcellularLocation>
</comment>
<dbReference type="GO" id="GO:0006364">
    <property type="term" value="P:rRNA processing"/>
    <property type="evidence" value="ECO:0007669"/>
    <property type="project" value="UniProtKB-KW"/>
</dbReference>
<dbReference type="Pfam" id="PF01138">
    <property type="entry name" value="RNase_PH"/>
    <property type="match status" value="1"/>
</dbReference>
<sequence>MEVMETSTNSPCLAALTCVLGDLSQADGSASFTHGNTSVLAATYGPCEVRMSKEILDQATVEVVCKPRVGLPNCADKYRERHIRDLFQATILVNLHPRSSVMIVLQERQDDGGLLATSINAACLALLDAGVSMKFLVAAVTALIDKDGNINLVPEEKPSDVEASASLTIVFNEKDLQVMGVTSSGKFSQEQYDRSVSLCRKATEHVFKFYRESMERKLSKSV</sequence>
<gene>
    <name evidence="7" type="ORF">V1264_012747</name>
</gene>
<dbReference type="GO" id="GO:0005730">
    <property type="term" value="C:nucleolus"/>
    <property type="evidence" value="ECO:0007669"/>
    <property type="project" value="TreeGrafter"/>
</dbReference>
<dbReference type="PANTHER" id="PTHR11953:SF1">
    <property type="entry name" value="EXOSOME COMPLEX COMPONENT RRP46"/>
    <property type="match status" value="1"/>
</dbReference>
<dbReference type="SUPFAM" id="SSF54211">
    <property type="entry name" value="Ribosomal protein S5 domain 2-like"/>
    <property type="match status" value="1"/>
</dbReference>
<dbReference type="EMBL" id="JBAMIC010000002">
    <property type="protein sequence ID" value="KAK7113461.1"/>
    <property type="molecule type" value="Genomic_DNA"/>
</dbReference>
<evidence type="ECO:0000256" key="5">
    <source>
        <dbReference type="ARBA" id="ARBA00023242"/>
    </source>
</evidence>
<dbReference type="GO" id="GO:0016075">
    <property type="term" value="P:rRNA catabolic process"/>
    <property type="evidence" value="ECO:0007669"/>
    <property type="project" value="TreeGrafter"/>
</dbReference>
<comment type="caution">
    <text evidence="7">The sequence shown here is derived from an EMBL/GenBank/DDBJ whole genome shotgun (WGS) entry which is preliminary data.</text>
</comment>
<evidence type="ECO:0000313" key="8">
    <source>
        <dbReference type="Proteomes" id="UP001374579"/>
    </source>
</evidence>
<dbReference type="GO" id="GO:0071051">
    <property type="term" value="P:poly(A)-dependent snoRNA 3'-end processing"/>
    <property type="evidence" value="ECO:0007669"/>
    <property type="project" value="TreeGrafter"/>
</dbReference>
<dbReference type="Gene3D" id="3.30.230.70">
    <property type="entry name" value="GHMP Kinase, N-terminal domain"/>
    <property type="match status" value="1"/>
</dbReference>
<protein>
    <recommendedName>
        <fullName evidence="6">Exoribonuclease phosphorolytic domain-containing protein</fullName>
    </recommendedName>
</protein>
<dbReference type="GO" id="GO:0071028">
    <property type="term" value="P:nuclear mRNA surveillance"/>
    <property type="evidence" value="ECO:0007669"/>
    <property type="project" value="TreeGrafter"/>
</dbReference>
<dbReference type="InterPro" id="IPR050080">
    <property type="entry name" value="RNase_PH"/>
</dbReference>
<comment type="similarity">
    <text evidence="2">Belongs to the RNase PH family.</text>
</comment>
<dbReference type="CDD" id="cd11372">
    <property type="entry name" value="RNase_PH_RRP46"/>
    <property type="match status" value="1"/>
</dbReference>
<evidence type="ECO:0000256" key="3">
    <source>
        <dbReference type="ARBA" id="ARBA00022552"/>
    </source>
</evidence>
<organism evidence="7 8">
    <name type="scientific">Littorina saxatilis</name>
    <dbReference type="NCBI Taxonomy" id="31220"/>
    <lineage>
        <taxon>Eukaryota</taxon>
        <taxon>Metazoa</taxon>
        <taxon>Spiralia</taxon>
        <taxon>Lophotrochozoa</taxon>
        <taxon>Mollusca</taxon>
        <taxon>Gastropoda</taxon>
        <taxon>Caenogastropoda</taxon>
        <taxon>Littorinimorpha</taxon>
        <taxon>Littorinoidea</taxon>
        <taxon>Littorinidae</taxon>
        <taxon>Littorina</taxon>
    </lineage>
</organism>
<keyword evidence="8" id="KW-1185">Reference proteome</keyword>
<dbReference type="InterPro" id="IPR036345">
    <property type="entry name" value="ExoRNase_PH_dom2_sf"/>
</dbReference>
<dbReference type="PANTHER" id="PTHR11953">
    <property type="entry name" value="EXOSOME COMPLEX COMPONENT"/>
    <property type="match status" value="1"/>
</dbReference>
<dbReference type="GO" id="GO:0000177">
    <property type="term" value="C:cytoplasmic exosome (RNase complex)"/>
    <property type="evidence" value="ECO:0007669"/>
    <property type="project" value="TreeGrafter"/>
</dbReference>